<protein>
    <submittedName>
        <fullName evidence="2">Ubiquitin-like protein</fullName>
    </submittedName>
</protein>
<keyword evidence="3" id="KW-1185">Reference proteome</keyword>
<dbReference type="Proteomes" id="UP000434172">
    <property type="component" value="Unassembled WGS sequence"/>
</dbReference>
<name>A0A8H3WG60_9PEZI</name>
<dbReference type="AlphaFoldDB" id="A0A8H3WG60"/>
<dbReference type="OrthoDB" id="4851386at2759"/>
<gene>
    <name evidence="2" type="ORF">GQ607_007539</name>
</gene>
<evidence type="ECO:0000313" key="2">
    <source>
        <dbReference type="EMBL" id="KAF0325212.1"/>
    </source>
</evidence>
<organism evidence="2 3">
    <name type="scientific">Colletotrichum asianum</name>
    <dbReference type="NCBI Taxonomy" id="702518"/>
    <lineage>
        <taxon>Eukaryota</taxon>
        <taxon>Fungi</taxon>
        <taxon>Dikarya</taxon>
        <taxon>Ascomycota</taxon>
        <taxon>Pezizomycotina</taxon>
        <taxon>Sordariomycetes</taxon>
        <taxon>Hypocreomycetidae</taxon>
        <taxon>Glomerellales</taxon>
        <taxon>Glomerellaceae</taxon>
        <taxon>Colletotrichum</taxon>
        <taxon>Colletotrichum gloeosporioides species complex</taxon>
    </lineage>
</organism>
<evidence type="ECO:0000313" key="3">
    <source>
        <dbReference type="Proteomes" id="UP000434172"/>
    </source>
</evidence>
<keyword evidence="1" id="KW-0472">Membrane</keyword>
<feature type="transmembrane region" description="Helical" evidence="1">
    <location>
        <begin position="7"/>
        <end position="26"/>
    </location>
</feature>
<keyword evidence="1" id="KW-0812">Transmembrane</keyword>
<comment type="caution">
    <text evidence="2">The sequence shown here is derived from an EMBL/GenBank/DDBJ whole genome shotgun (WGS) entry which is preliminary data.</text>
</comment>
<sequence>MEVTLEAIIAIVSLVVGLPSTIFIIWKCCSRRRNCFGQGMNDRSMQFESSPYEESFTRRHSSPTFRTWTVVGFQVDAVPYPDGFYDLRPLGCRPVHRSHGVEYVRT</sequence>
<proteinExistence type="predicted"/>
<accession>A0A8H3WG60</accession>
<keyword evidence="1" id="KW-1133">Transmembrane helix</keyword>
<evidence type="ECO:0000256" key="1">
    <source>
        <dbReference type="SAM" id="Phobius"/>
    </source>
</evidence>
<dbReference type="EMBL" id="WOWK01000038">
    <property type="protein sequence ID" value="KAF0325212.1"/>
    <property type="molecule type" value="Genomic_DNA"/>
</dbReference>
<reference evidence="2 3" key="1">
    <citation type="submission" date="2019-12" db="EMBL/GenBank/DDBJ databases">
        <title>A genome sequence resource for the geographically widespread anthracnose pathogen Colletotrichum asianum.</title>
        <authorList>
            <person name="Meng Y."/>
        </authorList>
    </citation>
    <scope>NUCLEOTIDE SEQUENCE [LARGE SCALE GENOMIC DNA]</scope>
    <source>
        <strain evidence="2 3">ICMP 18580</strain>
    </source>
</reference>